<evidence type="ECO:0000256" key="1">
    <source>
        <dbReference type="ARBA" id="ARBA00004651"/>
    </source>
</evidence>
<keyword evidence="3 6" id="KW-0812">Transmembrane</keyword>
<dbReference type="AlphaFoldDB" id="A0A1X3DCM3"/>
<protein>
    <submittedName>
        <fullName evidence="7">Lysine transporter LysE</fullName>
    </submittedName>
</protein>
<feature type="transmembrane region" description="Helical" evidence="6">
    <location>
        <begin position="6"/>
        <end position="30"/>
    </location>
</feature>
<evidence type="ECO:0000256" key="4">
    <source>
        <dbReference type="ARBA" id="ARBA00022989"/>
    </source>
</evidence>
<dbReference type="STRING" id="194197.BWD09_05705"/>
<reference evidence="8" key="1">
    <citation type="submission" date="2017-01" db="EMBL/GenBank/DDBJ databases">
        <authorList>
            <person name="Wolfgang W.J."/>
            <person name="Cole J."/>
            <person name="Wroblewski D."/>
            <person name="Mcginnis J."/>
            <person name="Musser K.A."/>
        </authorList>
    </citation>
    <scope>NUCLEOTIDE SEQUENCE [LARGE SCALE GENOMIC DNA]</scope>
    <source>
        <strain evidence="8">DSM 19151</strain>
    </source>
</reference>
<dbReference type="OrthoDB" id="9804822at2"/>
<evidence type="ECO:0000256" key="6">
    <source>
        <dbReference type="SAM" id="Phobius"/>
    </source>
</evidence>
<comment type="caution">
    <text evidence="7">The sequence shown here is derived from an EMBL/GenBank/DDBJ whole genome shotgun (WGS) entry which is preliminary data.</text>
</comment>
<evidence type="ECO:0000256" key="3">
    <source>
        <dbReference type="ARBA" id="ARBA00022692"/>
    </source>
</evidence>
<dbReference type="PANTHER" id="PTHR30086:SF20">
    <property type="entry name" value="ARGININE EXPORTER PROTEIN ARGO-RELATED"/>
    <property type="match status" value="1"/>
</dbReference>
<evidence type="ECO:0000313" key="7">
    <source>
        <dbReference type="EMBL" id="OSI17482.1"/>
    </source>
</evidence>
<feature type="transmembrane region" description="Helical" evidence="6">
    <location>
        <begin position="159"/>
        <end position="179"/>
    </location>
</feature>
<name>A0A1X3DCM3_9NEIS</name>
<dbReference type="EMBL" id="MTBO01000010">
    <property type="protein sequence ID" value="OSI17482.1"/>
    <property type="molecule type" value="Genomic_DNA"/>
</dbReference>
<comment type="subcellular location">
    <subcellularLocation>
        <location evidence="1">Cell membrane</location>
        <topology evidence="1">Multi-pass membrane protein</topology>
    </subcellularLocation>
</comment>
<dbReference type="PANTHER" id="PTHR30086">
    <property type="entry name" value="ARGININE EXPORTER PROTEIN ARGO"/>
    <property type="match status" value="1"/>
</dbReference>
<dbReference type="GeneID" id="94580227"/>
<feature type="transmembrane region" description="Helical" evidence="6">
    <location>
        <begin position="71"/>
        <end position="93"/>
    </location>
</feature>
<dbReference type="Pfam" id="PF01810">
    <property type="entry name" value="LysE"/>
    <property type="match status" value="1"/>
</dbReference>
<proteinExistence type="predicted"/>
<keyword evidence="4 6" id="KW-1133">Transmembrane helix</keyword>
<keyword evidence="8" id="KW-1185">Reference proteome</keyword>
<sequence length="218" mass="23542">MNESAVIIATVVAAHFLALISPGPDFLLVIRSALRNNRRRAVGVALGIALANGIYIVLCMVSVGAVIAHSIWLMFLLKIIGGAFLLYVAYGALRAKRSDYAFITQTPQNAGQKAAPSFWAEFFLGIASGLSNPKNIVFYLSLFSVVLTPQISMGLTVALGVWMVLLVFVWDAMIIFVLSQHKVRRAFGKVAFYVDKTAGILLGLMGGKLLHSAVKETV</sequence>
<organism evidence="7 8">
    <name type="scientific">Neisseria dentiae</name>
    <dbReference type="NCBI Taxonomy" id="194197"/>
    <lineage>
        <taxon>Bacteria</taxon>
        <taxon>Pseudomonadati</taxon>
        <taxon>Pseudomonadota</taxon>
        <taxon>Betaproteobacteria</taxon>
        <taxon>Neisseriales</taxon>
        <taxon>Neisseriaceae</taxon>
        <taxon>Neisseria</taxon>
    </lineage>
</organism>
<keyword evidence="2" id="KW-1003">Cell membrane</keyword>
<evidence type="ECO:0000256" key="5">
    <source>
        <dbReference type="ARBA" id="ARBA00023136"/>
    </source>
</evidence>
<feature type="transmembrane region" description="Helical" evidence="6">
    <location>
        <begin position="136"/>
        <end position="153"/>
    </location>
</feature>
<keyword evidence="5 6" id="KW-0472">Membrane</keyword>
<accession>A0A1X3DCM3</accession>
<dbReference type="GO" id="GO:0005886">
    <property type="term" value="C:plasma membrane"/>
    <property type="evidence" value="ECO:0007669"/>
    <property type="project" value="UniProtKB-SubCell"/>
</dbReference>
<evidence type="ECO:0000256" key="2">
    <source>
        <dbReference type="ARBA" id="ARBA00022475"/>
    </source>
</evidence>
<dbReference type="RefSeq" id="WP_085365742.1">
    <property type="nucleotide sequence ID" value="NZ_CAUJPZ010000017.1"/>
</dbReference>
<feature type="transmembrane region" description="Helical" evidence="6">
    <location>
        <begin position="42"/>
        <end position="65"/>
    </location>
</feature>
<dbReference type="GO" id="GO:0015171">
    <property type="term" value="F:amino acid transmembrane transporter activity"/>
    <property type="evidence" value="ECO:0007669"/>
    <property type="project" value="TreeGrafter"/>
</dbReference>
<dbReference type="Proteomes" id="UP000193118">
    <property type="component" value="Unassembled WGS sequence"/>
</dbReference>
<dbReference type="InterPro" id="IPR001123">
    <property type="entry name" value="LeuE-type"/>
</dbReference>
<evidence type="ECO:0000313" key="8">
    <source>
        <dbReference type="Proteomes" id="UP000193118"/>
    </source>
</evidence>
<gene>
    <name evidence="7" type="ORF">BWD09_05705</name>
</gene>